<dbReference type="RefSeq" id="WP_046845110.1">
    <property type="nucleotide sequence ID" value="NZ_CP011389.1"/>
</dbReference>
<organism evidence="4 5">
    <name type="scientific">Deinococcus soli</name>
    <name type="common">ex Cha et al. 2016</name>
    <dbReference type="NCBI Taxonomy" id="1309411"/>
    <lineage>
        <taxon>Bacteria</taxon>
        <taxon>Thermotogati</taxon>
        <taxon>Deinococcota</taxon>
        <taxon>Deinococci</taxon>
        <taxon>Deinococcales</taxon>
        <taxon>Deinococcaceae</taxon>
        <taxon>Deinococcus</taxon>
    </lineage>
</organism>
<dbReference type="Proteomes" id="UP000034024">
    <property type="component" value="Chromosome"/>
</dbReference>
<dbReference type="InterPro" id="IPR000182">
    <property type="entry name" value="GNAT_dom"/>
</dbReference>
<dbReference type="Gene3D" id="3.40.630.30">
    <property type="match status" value="1"/>
</dbReference>
<dbReference type="InterPro" id="IPR016181">
    <property type="entry name" value="Acyl_CoA_acyltransferase"/>
</dbReference>
<dbReference type="KEGG" id="dch:SY84_09805"/>
<dbReference type="PROSITE" id="PS51186">
    <property type="entry name" value="GNAT"/>
    <property type="match status" value="1"/>
</dbReference>
<evidence type="ECO:0000259" key="3">
    <source>
        <dbReference type="PROSITE" id="PS51186"/>
    </source>
</evidence>
<keyword evidence="5" id="KW-1185">Reference proteome</keyword>
<proteinExistence type="predicted"/>
<name>A0A0F7JV23_9DEIO</name>
<evidence type="ECO:0000313" key="5">
    <source>
        <dbReference type="Proteomes" id="UP000034024"/>
    </source>
</evidence>
<evidence type="ECO:0000256" key="2">
    <source>
        <dbReference type="ARBA" id="ARBA00023315"/>
    </source>
</evidence>
<sequence>MTLPAGFTLRLATPADAALIQAQRDAMFVDMGSDPARLAAVHDAGVAWHARTLAAGTYTGLLIEGGGEVIAGAGILWTDLPPNADTTATTRAYVLNVYVQPAHRGQRLARALMQAALAECRARGVDIVTLTASDAGRPTYEALGFTPQAELKLLIPGGPL</sequence>
<keyword evidence="1 4" id="KW-0808">Transferase</keyword>
<dbReference type="PANTHER" id="PTHR43877">
    <property type="entry name" value="AMINOALKYLPHOSPHONATE N-ACETYLTRANSFERASE-RELATED-RELATED"/>
    <property type="match status" value="1"/>
</dbReference>
<keyword evidence="2" id="KW-0012">Acyltransferase</keyword>
<protein>
    <submittedName>
        <fullName evidence="4">Acetyltransferase</fullName>
    </submittedName>
</protein>
<evidence type="ECO:0000256" key="1">
    <source>
        <dbReference type="ARBA" id="ARBA00022679"/>
    </source>
</evidence>
<dbReference type="PATRIC" id="fig|1309411.5.peg.1990"/>
<dbReference type="InterPro" id="IPR050832">
    <property type="entry name" value="Bact_Acetyltransf"/>
</dbReference>
<dbReference type="EMBL" id="CP011389">
    <property type="protein sequence ID" value="AKH18478.1"/>
    <property type="molecule type" value="Genomic_DNA"/>
</dbReference>
<dbReference type="CDD" id="cd04301">
    <property type="entry name" value="NAT_SF"/>
    <property type="match status" value="1"/>
</dbReference>
<gene>
    <name evidence="4" type="ORF">SY84_09805</name>
</gene>
<dbReference type="Pfam" id="PF00583">
    <property type="entry name" value="Acetyltransf_1"/>
    <property type="match status" value="1"/>
</dbReference>
<reference evidence="4 5" key="1">
    <citation type="submission" date="2015-01" db="EMBL/GenBank/DDBJ databases">
        <title>Deinococcus soli/N5/whole genome sequencing.</title>
        <authorList>
            <person name="Kim M.K."/>
            <person name="Srinivasan S."/>
            <person name="Lee J.-J."/>
        </authorList>
    </citation>
    <scope>NUCLEOTIDE SEQUENCE [LARGE SCALE GENOMIC DNA]</scope>
    <source>
        <strain evidence="4 5">N5</strain>
    </source>
</reference>
<accession>A0A0F7JV23</accession>
<dbReference type="SUPFAM" id="SSF55729">
    <property type="entry name" value="Acyl-CoA N-acyltransferases (Nat)"/>
    <property type="match status" value="1"/>
</dbReference>
<evidence type="ECO:0000313" key="4">
    <source>
        <dbReference type="EMBL" id="AKH18478.1"/>
    </source>
</evidence>
<dbReference type="GO" id="GO:0016747">
    <property type="term" value="F:acyltransferase activity, transferring groups other than amino-acyl groups"/>
    <property type="evidence" value="ECO:0007669"/>
    <property type="project" value="InterPro"/>
</dbReference>
<feature type="domain" description="N-acetyltransferase" evidence="3">
    <location>
        <begin position="7"/>
        <end position="160"/>
    </location>
</feature>
<dbReference type="AlphaFoldDB" id="A0A0F7JV23"/>